<dbReference type="PRINTS" id="PR00081">
    <property type="entry name" value="GDHRDH"/>
</dbReference>
<dbReference type="InterPro" id="IPR020904">
    <property type="entry name" value="Sc_DH/Rdtase_CS"/>
</dbReference>
<evidence type="ECO:0000313" key="4">
    <source>
        <dbReference type="Proteomes" id="UP000520156"/>
    </source>
</evidence>
<dbReference type="PRINTS" id="PR00080">
    <property type="entry name" value="SDRFAMILY"/>
</dbReference>
<dbReference type="InterPro" id="IPR036291">
    <property type="entry name" value="NAD(P)-bd_dom_sf"/>
</dbReference>
<dbReference type="RefSeq" id="WP_185681657.1">
    <property type="nucleotide sequence ID" value="NZ_JACLAU010000001.1"/>
</dbReference>
<accession>A0A7X1F4M4</accession>
<evidence type="ECO:0000313" key="3">
    <source>
        <dbReference type="EMBL" id="MBC2650243.1"/>
    </source>
</evidence>
<dbReference type="Proteomes" id="UP000520156">
    <property type="component" value="Unassembled WGS sequence"/>
</dbReference>
<dbReference type="Pfam" id="PF13561">
    <property type="entry name" value="adh_short_C2"/>
    <property type="match status" value="1"/>
</dbReference>
<organism evidence="3 4">
    <name type="scientific">Novosphingobium aerophilum</name>
    <dbReference type="NCBI Taxonomy" id="2839843"/>
    <lineage>
        <taxon>Bacteria</taxon>
        <taxon>Pseudomonadati</taxon>
        <taxon>Pseudomonadota</taxon>
        <taxon>Alphaproteobacteria</taxon>
        <taxon>Sphingomonadales</taxon>
        <taxon>Sphingomonadaceae</taxon>
        <taxon>Novosphingobium</taxon>
    </lineage>
</organism>
<dbReference type="AlphaFoldDB" id="A0A7X1F4M4"/>
<keyword evidence="4" id="KW-1185">Reference proteome</keyword>
<evidence type="ECO:0000256" key="2">
    <source>
        <dbReference type="ARBA" id="ARBA00023002"/>
    </source>
</evidence>
<proteinExistence type="inferred from homology"/>
<sequence>MSDVSAQPAAALHTALDFTGKTVLVTGGGVGIGRAIAEAFAAAGARLVIAEIDPANAEAVEAAIPSARVIRCDVRERGTPRILAERIADQAGQLDVLVNNVGHFVHARAFADLAEDEIETILDTNLGQVLRMTHAMIPLLLKAGPGSSIINVTSIEAHRGIPGCTVYAAGKWGMTGFTKSLALELAPFGIRVNDIAPETTDTPQLALDYVIPPENRTHEERWIPLGRFGRPSDCAGAALYLASPLAAWVTGTALHVDGGALAAAGWYRTPQGQWTNTPLISGNGIVIPGMG</sequence>
<dbReference type="EMBL" id="JACLAU010000001">
    <property type="protein sequence ID" value="MBC2650243.1"/>
    <property type="molecule type" value="Genomic_DNA"/>
</dbReference>
<protein>
    <submittedName>
        <fullName evidence="3">SDR family oxidoreductase</fullName>
    </submittedName>
</protein>
<keyword evidence="2" id="KW-0560">Oxidoreductase</keyword>
<dbReference type="FunFam" id="3.40.50.720:FF:000084">
    <property type="entry name" value="Short-chain dehydrogenase reductase"/>
    <property type="match status" value="1"/>
</dbReference>
<reference evidence="3 4" key="1">
    <citation type="submission" date="2020-08" db="EMBL/GenBank/DDBJ databases">
        <title>The genome sequence of Novosphingobium flavum 4Y4.</title>
        <authorList>
            <person name="Liu Y."/>
        </authorList>
    </citation>
    <scope>NUCLEOTIDE SEQUENCE [LARGE SCALE GENOMIC DNA]</scope>
    <source>
        <strain evidence="3 4">4Y4</strain>
    </source>
</reference>
<dbReference type="GO" id="GO:0016491">
    <property type="term" value="F:oxidoreductase activity"/>
    <property type="evidence" value="ECO:0007669"/>
    <property type="project" value="UniProtKB-KW"/>
</dbReference>
<gene>
    <name evidence="3" type="ORF">H7F49_00825</name>
</gene>
<dbReference type="CDD" id="cd05233">
    <property type="entry name" value="SDR_c"/>
    <property type="match status" value="1"/>
</dbReference>
<dbReference type="PANTHER" id="PTHR24321">
    <property type="entry name" value="DEHYDROGENASES, SHORT CHAIN"/>
    <property type="match status" value="1"/>
</dbReference>
<evidence type="ECO:0000256" key="1">
    <source>
        <dbReference type="ARBA" id="ARBA00006484"/>
    </source>
</evidence>
<dbReference type="Gene3D" id="3.40.50.720">
    <property type="entry name" value="NAD(P)-binding Rossmann-like Domain"/>
    <property type="match status" value="1"/>
</dbReference>
<dbReference type="InterPro" id="IPR002347">
    <property type="entry name" value="SDR_fam"/>
</dbReference>
<dbReference type="PROSITE" id="PS00061">
    <property type="entry name" value="ADH_SHORT"/>
    <property type="match status" value="1"/>
</dbReference>
<comment type="caution">
    <text evidence="3">The sequence shown here is derived from an EMBL/GenBank/DDBJ whole genome shotgun (WGS) entry which is preliminary data.</text>
</comment>
<name>A0A7X1F4M4_9SPHN</name>
<dbReference type="PANTHER" id="PTHR24321:SF8">
    <property type="entry name" value="ESTRADIOL 17-BETA-DEHYDROGENASE 8-RELATED"/>
    <property type="match status" value="1"/>
</dbReference>
<dbReference type="SUPFAM" id="SSF51735">
    <property type="entry name" value="NAD(P)-binding Rossmann-fold domains"/>
    <property type="match status" value="1"/>
</dbReference>
<dbReference type="NCBIfam" id="NF005559">
    <property type="entry name" value="PRK07231.1"/>
    <property type="match status" value="1"/>
</dbReference>
<comment type="similarity">
    <text evidence="1">Belongs to the short-chain dehydrogenases/reductases (SDR) family.</text>
</comment>